<comment type="caution">
    <text evidence="6">The sequence shown here is derived from an EMBL/GenBank/DDBJ whole genome shotgun (WGS) entry which is preliminary data.</text>
</comment>
<evidence type="ECO:0000259" key="5">
    <source>
        <dbReference type="PROSITE" id="PS51379"/>
    </source>
</evidence>
<dbReference type="GO" id="GO:0051539">
    <property type="term" value="F:4 iron, 4 sulfur cluster binding"/>
    <property type="evidence" value="ECO:0007669"/>
    <property type="project" value="UniProtKB-KW"/>
</dbReference>
<dbReference type="PANTHER" id="PTHR43177">
    <property type="entry name" value="PROTEIN NRFC"/>
    <property type="match status" value="1"/>
</dbReference>
<reference evidence="6 7" key="1">
    <citation type="journal article" date="2018" name="Nat. Biotechnol.">
        <title>A standardized bacterial taxonomy based on genome phylogeny substantially revises the tree of life.</title>
        <authorList>
            <person name="Parks D.H."/>
            <person name="Chuvochina M."/>
            <person name="Waite D.W."/>
            <person name="Rinke C."/>
            <person name="Skarshewski A."/>
            <person name="Chaumeil P.A."/>
            <person name="Hugenholtz P."/>
        </authorList>
    </citation>
    <scope>NUCLEOTIDE SEQUENCE [LARGE SCALE GENOMIC DNA]</scope>
    <source>
        <strain evidence="6">UBA8672</strain>
    </source>
</reference>
<keyword evidence="4" id="KW-0411">Iron-sulfur</keyword>
<dbReference type="AlphaFoldDB" id="A0A3D5Q9M2"/>
<evidence type="ECO:0000256" key="4">
    <source>
        <dbReference type="ARBA" id="ARBA00023014"/>
    </source>
</evidence>
<keyword evidence="1" id="KW-0004">4Fe-4S</keyword>
<evidence type="ECO:0000256" key="2">
    <source>
        <dbReference type="ARBA" id="ARBA00022723"/>
    </source>
</evidence>
<dbReference type="InterPro" id="IPR050954">
    <property type="entry name" value="ET_IronSulfur_Cluster-Binding"/>
</dbReference>
<dbReference type="InterPro" id="IPR017896">
    <property type="entry name" value="4Fe4S_Fe-S-bd"/>
</dbReference>
<keyword evidence="3" id="KW-0408">Iron</keyword>
<dbReference type="Pfam" id="PF12797">
    <property type="entry name" value="Fer4_2"/>
    <property type="match status" value="1"/>
</dbReference>
<dbReference type="CDD" id="cd10551">
    <property type="entry name" value="PsrB"/>
    <property type="match status" value="1"/>
</dbReference>
<accession>A0A3D5Q9M2</accession>
<gene>
    <name evidence="6" type="ORF">DHM44_02475</name>
</gene>
<dbReference type="InterPro" id="IPR017900">
    <property type="entry name" value="4Fe4S_Fe_S_CS"/>
</dbReference>
<dbReference type="Proteomes" id="UP000262325">
    <property type="component" value="Unassembled WGS sequence"/>
</dbReference>
<feature type="domain" description="4Fe-4S ferredoxin-type" evidence="5">
    <location>
        <begin position="28"/>
        <end position="57"/>
    </location>
</feature>
<dbReference type="OMA" id="VSCSMEN"/>
<dbReference type="PROSITE" id="PS00198">
    <property type="entry name" value="4FE4S_FER_1"/>
    <property type="match status" value="1"/>
</dbReference>
<feature type="domain" description="4Fe-4S ferredoxin-type" evidence="5">
    <location>
        <begin position="108"/>
        <end position="137"/>
    </location>
</feature>
<dbReference type="RefSeq" id="WP_013886636.1">
    <property type="nucleotide sequence ID" value="NZ_JAAZVV010000032.1"/>
</dbReference>
<organism evidence="6 7">
    <name type="scientific">Flexistipes sinusarabici</name>
    <dbReference type="NCBI Taxonomy" id="2352"/>
    <lineage>
        <taxon>Bacteria</taxon>
        <taxon>Pseudomonadati</taxon>
        <taxon>Deferribacterota</taxon>
        <taxon>Deferribacteres</taxon>
        <taxon>Deferribacterales</taxon>
        <taxon>Flexistipitaceae</taxon>
        <taxon>Flexistipes</taxon>
    </lineage>
</organism>
<dbReference type="GO" id="GO:0046872">
    <property type="term" value="F:metal ion binding"/>
    <property type="evidence" value="ECO:0007669"/>
    <property type="project" value="UniProtKB-KW"/>
</dbReference>
<evidence type="ECO:0000256" key="3">
    <source>
        <dbReference type="ARBA" id="ARBA00023004"/>
    </source>
</evidence>
<evidence type="ECO:0000313" key="6">
    <source>
        <dbReference type="EMBL" id="HCW92526.1"/>
    </source>
</evidence>
<evidence type="ECO:0000256" key="1">
    <source>
        <dbReference type="ARBA" id="ARBA00022485"/>
    </source>
</evidence>
<sequence length="206" mass="23449">MSENSRALKLAEANQKLAHKRRNAKEKWGIVLDTSKCIDCKACTVACKMENYVPVGFYNYRIWVAEDTHYANYPTISRSFQPSQCQQCENPPCVHVCPTHASYKTADGVVMVDADKCILCKYCMTACPYDARYESHTTEAIDKCTFCYQRREEGRDPACVETCPPKVRVFGDLNDPNSEVYKLLAENEYTVLKPGKGTKPKLKYIK</sequence>
<keyword evidence="2" id="KW-0479">Metal-binding</keyword>
<name>A0A3D5Q9M2_FLESI</name>
<dbReference type="SUPFAM" id="SSF54862">
    <property type="entry name" value="4Fe-4S ferredoxins"/>
    <property type="match status" value="1"/>
</dbReference>
<dbReference type="Gene3D" id="3.30.70.20">
    <property type="match status" value="2"/>
</dbReference>
<dbReference type="Pfam" id="PF13247">
    <property type="entry name" value="Fer4_11"/>
    <property type="match status" value="1"/>
</dbReference>
<evidence type="ECO:0000313" key="7">
    <source>
        <dbReference type="Proteomes" id="UP000262325"/>
    </source>
</evidence>
<proteinExistence type="predicted"/>
<feature type="domain" description="4Fe-4S ferredoxin-type" evidence="5">
    <location>
        <begin position="76"/>
        <end position="107"/>
    </location>
</feature>
<dbReference type="PROSITE" id="PS51379">
    <property type="entry name" value="4FE4S_FER_2"/>
    <property type="match status" value="3"/>
</dbReference>
<dbReference type="PANTHER" id="PTHR43177:SF3">
    <property type="entry name" value="PROTEIN NRFC HOMOLOG"/>
    <property type="match status" value="1"/>
</dbReference>
<dbReference type="EMBL" id="DPPF01000054">
    <property type="protein sequence ID" value="HCW92526.1"/>
    <property type="molecule type" value="Genomic_DNA"/>
</dbReference>
<protein>
    <submittedName>
        <fullName evidence="6">4Fe-4S dicluster domain-containing protein</fullName>
    </submittedName>
</protein>